<organism evidence="1 2">
    <name type="scientific">Marilutibacter spongiae</name>
    <dbReference type="NCBI Taxonomy" id="2025720"/>
    <lineage>
        <taxon>Bacteria</taxon>
        <taxon>Pseudomonadati</taxon>
        <taxon>Pseudomonadota</taxon>
        <taxon>Gammaproteobacteria</taxon>
        <taxon>Lysobacterales</taxon>
        <taxon>Lysobacteraceae</taxon>
        <taxon>Marilutibacter</taxon>
    </lineage>
</organism>
<dbReference type="EMBL" id="JACHTF010000002">
    <property type="protein sequence ID" value="MBB1059550.1"/>
    <property type="molecule type" value="Genomic_DNA"/>
</dbReference>
<evidence type="ECO:0000313" key="1">
    <source>
        <dbReference type="EMBL" id="MBB1059550.1"/>
    </source>
</evidence>
<proteinExistence type="predicted"/>
<dbReference type="SUPFAM" id="SSF48452">
    <property type="entry name" value="TPR-like"/>
    <property type="match status" value="1"/>
</dbReference>
<sequence length="478" mass="53029">MAPPRVSAQDREASTAYALRREEATTLALTTDELDAARTAMAAVMAEPLFETLGPGEKRYLASSAAWVEVRAGRYEAAAGFYRDAVRMDPGDPDDWHRLSMVEDILGHHDASIDALLRILESWPELYNGMSAGHVLALVRHLPRESDKRLELMLTLFESNWKPGEEAASTLWYELALTLVEREERERAQHVVDNVFWPDPLIRMQADRRFDGLLATDPTLVGDRLDVLVEGLASMAADNPRNLYTEHERMDAMLAAGRSTEVVAIAEDIVARIDGEDPRRPVYHDGDDLNATLAILSTALRREGRLDEAEAALRRASGLPEAGEPNITQRLSLASWYNARMRPAEAIAMADGLGVMAEAPDKAWRDAVLLHAAIIEGRSDDAMRLLDRLRAVADGNEALLMRALLRIGDVDEAAALYVRRLQDPRLRGDALLLAQRSLEPTPLPGELETEQRMDAMLARPDVLAAIDAVGRVQDYPVW</sequence>
<accession>A0A7W3Y527</accession>
<evidence type="ECO:0000313" key="2">
    <source>
        <dbReference type="Proteomes" id="UP000523196"/>
    </source>
</evidence>
<evidence type="ECO:0008006" key="3">
    <source>
        <dbReference type="Google" id="ProtNLM"/>
    </source>
</evidence>
<protein>
    <recommendedName>
        <fullName evidence="3">Tetratricopeptide repeat protein</fullName>
    </recommendedName>
</protein>
<comment type="caution">
    <text evidence="1">The sequence shown here is derived from an EMBL/GenBank/DDBJ whole genome shotgun (WGS) entry which is preliminary data.</text>
</comment>
<dbReference type="InterPro" id="IPR011990">
    <property type="entry name" value="TPR-like_helical_dom_sf"/>
</dbReference>
<keyword evidence="2" id="KW-1185">Reference proteome</keyword>
<name>A0A7W3Y527_9GAMM</name>
<reference evidence="1 2" key="1">
    <citation type="submission" date="2020-08" db="EMBL/GenBank/DDBJ databases">
        <authorList>
            <person name="Xu S."/>
            <person name="Li A."/>
        </authorList>
    </citation>
    <scope>NUCLEOTIDE SEQUENCE [LARGE SCALE GENOMIC DNA]</scope>
    <source>
        <strain evidence="1 2">119BY6-57</strain>
    </source>
</reference>
<gene>
    <name evidence="1" type="ORF">H4F98_03070</name>
</gene>
<dbReference type="AlphaFoldDB" id="A0A7W3Y527"/>
<dbReference type="Gene3D" id="1.25.40.10">
    <property type="entry name" value="Tetratricopeptide repeat domain"/>
    <property type="match status" value="2"/>
</dbReference>
<dbReference type="Proteomes" id="UP000523196">
    <property type="component" value="Unassembled WGS sequence"/>
</dbReference>